<feature type="non-terminal residue" evidence="7">
    <location>
        <position position="1"/>
    </location>
</feature>
<gene>
    <name evidence="7" type="primary">Tmem54</name>
    <name evidence="7" type="ORF">OREMEL_R13824</name>
</gene>
<comment type="similarity">
    <text evidence="2">Belongs to the TMEM54 family.</text>
</comment>
<evidence type="ECO:0000256" key="6">
    <source>
        <dbReference type="SAM" id="Phobius"/>
    </source>
</evidence>
<reference evidence="7 8" key="1">
    <citation type="submission" date="2019-09" db="EMBL/GenBank/DDBJ databases">
        <title>Bird 10,000 Genomes (B10K) Project - Family phase.</title>
        <authorList>
            <person name="Zhang G."/>
        </authorList>
    </citation>
    <scope>NUCLEOTIDE SEQUENCE [LARGE SCALE GENOMIC DNA]</scope>
    <source>
        <strain evidence="7">OUT-0002</strain>
    </source>
</reference>
<evidence type="ECO:0000256" key="4">
    <source>
        <dbReference type="ARBA" id="ARBA00022989"/>
    </source>
</evidence>
<evidence type="ECO:0000256" key="3">
    <source>
        <dbReference type="ARBA" id="ARBA00022692"/>
    </source>
</evidence>
<keyword evidence="3 6" id="KW-0812">Transmembrane</keyword>
<feature type="transmembrane region" description="Helical" evidence="6">
    <location>
        <begin position="12"/>
        <end position="37"/>
    </location>
</feature>
<dbReference type="PANTHER" id="PTHR31258">
    <property type="entry name" value="KERATINOCYTE-ASSOCIATED PROTEIN 3"/>
    <property type="match status" value="1"/>
</dbReference>
<dbReference type="Pfam" id="PF12304">
    <property type="entry name" value="BCLP"/>
    <property type="match status" value="1"/>
</dbReference>
<dbReference type="GO" id="GO:0016020">
    <property type="term" value="C:membrane"/>
    <property type="evidence" value="ECO:0007669"/>
    <property type="project" value="UniProtKB-SubCell"/>
</dbReference>
<dbReference type="InterPro" id="IPR020977">
    <property type="entry name" value="Beta-casein-like"/>
</dbReference>
<comment type="caution">
    <text evidence="7">The sequence shown here is derived from an EMBL/GenBank/DDBJ whole genome shotgun (WGS) entry which is preliminary data.</text>
</comment>
<dbReference type="PANTHER" id="PTHR31258:SF2">
    <property type="entry name" value="TRANSMEMBRANE PROTEIN 54"/>
    <property type="match status" value="1"/>
</dbReference>
<dbReference type="EMBL" id="VZUB01002827">
    <property type="protein sequence ID" value="NXU73549.1"/>
    <property type="molecule type" value="Genomic_DNA"/>
</dbReference>
<evidence type="ECO:0000256" key="2">
    <source>
        <dbReference type="ARBA" id="ARBA00011030"/>
    </source>
</evidence>
<feature type="non-terminal residue" evidence="7">
    <location>
        <position position="80"/>
    </location>
</feature>
<protein>
    <submittedName>
        <fullName evidence="7">TMM54 protein</fullName>
    </submittedName>
</protein>
<proteinExistence type="inferred from homology"/>
<comment type="subcellular location">
    <subcellularLocation>
        <location evidence="1">Membrane</location>
        <topology evidence="1">Multi-pass membrane protein</topology>
    </subcellularLocation>
</comment>
<dbReference type="AlphaFoldDB" id="A0A7L3N3L3"/>
<keyword evidence="4 6" id="KW-1133">Transmembrane helix</keyword>
<evidence type="ECO:0000313" key="7">
    <source>
        <dbReference type="EMBL" id="NXU73549.1"/>
    </source>
</evidence>
<evidence type="ECO:0000256" key="1">
    <source>
        <dbReference type="ARBA" id="ARBA00004141"/>
    </source>
</evidence>
<keyword evidence="8" id="KW-1185">Reference proteome</keyword>
<evidence type="ECO:0000313" key="8">
    <source>
        <dbReference type="Proteomes" id="UP000579904"/>
    </source>
</evidence>
<organism evidence="7 8">
    <name type="scientific">Oreotrochilus melanogaster</name>
    <dbReference type="NCBI Taxonomy" id="689266"/>
    <lineage>
        <taxon>Eukaryota</taxon>
        <taxon>Metazoa</taxon>
        <taxon>Chordata</taxon>
        <taxon>Craniata</taxon>
        <taxon>Vertebrata</taxon>
        <taxon>Euteleostomi</taxon>
        <taxon>Archelosauria</taxon>
        <taxon>Archosauria</taxon>
        <taxon>Dinosauria</taxon>
        <taxon>Saurischia</taxon>
        <taxon>Theropoda</taxon>
        <taxon>Coelurosauria</taxon>
        <taxon>Aves</taxon>
        <taxon>Neognathae</taxon>
        <taxon>Neoaves</taxon>
        <taxon>Strisores</taxon>
        <taxon>Apodiformes</taxon>
        <taxon>Trochilidae</taxon>
        <taxon>Oreotrochilus</taxon>
    </lineage>
</organism>
<name>A0A7L3N3L3_9AVES</name>
<evidence type="ECO:0000256" key="5">
    <source>
        <dbReference type="ARBA" id="ARBA00023136"/>
    </source>
</evidence>
<dbReference type="Proteomes" id="UP000579904">
    <property type="component" value="Unassembled WGS sequence"/>
</dbReference>
<keyword evidence="5 6" id="KW-0472">Membrane</keyword>
<sequence>LSSPLLQKWGVLALSTSSCLSGLSCLLGLAVSIGMTLGNQGQALLAPCTIANVALAPVSRTCPYDPTRVYVRPLGAVGTL</sequence>
<accession>A0A7L3N3L3</accession>
<dbReference type="OrthoDB" id="9389418at2759"/>